<organism evidence="2 3">
    <name type="scientific">Thermococcus litoralis (strain ATCC 51850 / DSM 5473 / JCM 8560 / NS-C)</name>
    <dbReference type="NCBI Taxonomy" id="523849"/>
    <lineage>
        <taxon>Archaea</taxon>
        <taxon>Methanobacteriati</taxon>
        <taxon>Methanobacteriota</taxon>
        <taxon>Thermococci</taxon>
        <taxon>Thermococcales</taxon>
        <taxon>Thermococcaceae</taxon>
        <taxon>Thermococcus</taxon>
    </lineage>
</organism>
<dbReference type="AlphaFoldDB" id="H3ZRI0"/>
<dbReference type="KEGG" id="tlt:OCC_12956"/>
<gene>
    <name evidence="2" type="ORF">OCC_12956</name>
</gene>
<dbReference type="PaxDb" id="523849-OCC_12956"/>
<evidence type="ECO:0000313" key="2">
    <source>
        <dbReference type="EMBL" id="EHR77386.1"/>
    </source>
</evidence>
<accession>H3ZRI0</accession>
<dbReference type="HOGENOM" id="CLU_129668_0_0_2"/>
<protein>
    <submittedName>
        <fullName evidence="2">Uncharacterized protein</fullName>
    </submittedName>
</protein>
<sequence>MVTFKDALRYPLIKAGLLFLFLAIILAFISMYGVPKSGNWHGNLQQGQHLIGDSQFEKEYFINNRTLTLYSQNASVIIVHGNKVDAYRLNNNSVTLNPLSQPQINVESGNVSYVYDVEGVQYPYSPLAWVAFISMLVGSALSLIGYVRFMEDLKGG</sequence>
<keyword evidence="1" id="KW-0472">Membrane</keyword>
<reference evidence="2 3" key="1">
    <citation type="journal article" date="2012" name="J. Bacteriol.">
        <title>Genome sequence of the model hyperthermophilic archaeon Thermococcus litoralis NS-C.</title>
        <authorList>
            <person name="Gardner A.F."/>
            <person name="Kumar S."/>
            <person name="Perler F.B."/>
        </authorList>
    </citation>
    <scope>NUCLEOTIDE SEQUENCE [LARGE SCALE GENOMIC DNA]</scope>
    <source>
        <strain evidence="3">ATCC 51850 / DSM 5473 / JCM 8560 / NS-C</strain>
    </source>
</reference>
<dbReference type="Proteomes" id="UP000015502">
    <property type="component" value="Chromosome"/>
</dbReference>
<name>H3ZRI0_THELN</name>
<keyword evidence="1" id="KW-0812">Transmembrane</keyword>
<dbReference type="EMBL" id="CP006670">
    <property type="protein sequence ID" value="EHR77386.1"/>
    <property type="molecule type" value="Genomic_DNA"/>
</dbReference>
<feature type="transmembrane region" description="Helical" evidence="1">
    <location>
        <begin position="127"/>
        <end position="147"/>
    </location>
</feature>
<keyword evidence="3" id="KW-1185">Reference proteome</keyword>
<keyword evidence="1" id="KW-1133">Transmembrane helix</keyword>
<proteinExistence type="predicted"/>
<evidence type="ECO:0000313" key="3">
    <source>
        <dbReference type="Proteomes" id="UP000015502"/>
    </source>
</evidence>
<evidence type="ECO:0000256" key="1">
    <source>
        <dbReference type="SAM" id="Phobius"/>
    </source>
</evidence>
<dbReference type="STRING" id="523849.OCC_12956"/>
<feature type="transmembrane region" description="Helical" evidence="1">
    <location>
        <begin position="12"/>
        <end position="34"/>
    </location>
</feature>